<feature type="compositionally biased region" description="Basic residues" evidence="1">
    <location>
        <begin position="86"/>
        <end position="102"/>
    </location>
</feature>
<organism evidence="2 3">
    <name type="scientific">Ophiocordyceps sinensis</name>
    <dbReference type="NCBI Taxonomy" id="72228"/>
    <lineage>
        <taxon>Eukaryota</taxon>
        <taxon>Fungi</taxon>
        <taxon>Dikarya</taxon>
        <taxon>Ascomycota</taxon>
        <taxon>Pezizomycotina</taxon>
        <taxon>Sordariomycetes</taxon>
        <taxon>Hypocreomycetidae</taxon>
        <taxon>Hypocreales</taxon>
        <taxon>Ophiocordycipitaceae</taxon>
        <taxon>Ophiocordyceps</taxon>
    </lineage>
</organism>
<accession>A0A8H4LY31</accession>
<keyword evidence="3" id="KW-1185">Reference proteome</keyword>
<dbReference type="Proteomes" id="UP000557566">
    <property type="component" value="Unassembled WGS sequence"/>
</dbReference>
<dbReference type="EMBL" id="JAAVMX010000006">
    <property type="protein sequence ID" value="KAF4507081.1"/>
    <property type="molecule type" value="Genomic_DNA"/>
</dbReference>
<protein>
    <submittedName>
        <fullName evidence="2">Uncharacterized protein</fullName>
    </submittedName>
</protein>
<proteinExistence type="predicted"/>
<evidence type="ECO:0000256" key="1">
    <source>
        <dbReference type="SAM" id="MobiDB-lite"/>
    </source>
</evidence>
<dbReference type="AlphaFoldDB" id="A0A8H4LY31"/>
<name>A0A8H4LY31_9HYPO</name>
<gene>
    <name evidence="2" type="ORF">G6O67_005756</name>
</gene>
<evidence type="ECO:0000313" key="3">
    <source>
        <dbReference type="Proteomes" id="UP000557566"/>
    </source>
</evidence>
<feature type="region of interest" description="Disordered" evidence="1">
    <location>
        <begin position="81"/>
        <end position="102"/>
    </location>
</feature>
<sequence>MASSGSCWGGYPRDKTIWDKTIHETNPVKDSWPHLQRAVLSVMLLWWLRVMPSIRHGTRHGTATQRQPGQGSAIEASYCSPSYGYRHAKGPKVGSRGRRRRR</sequence>
<comment type="caution">
    <text evidence="2">The sequence shown here is derived from an EMBL/GenBank/DDBJ whole genome shotgun (WGS) entry which is preliminary data.</text>
</comment>
<reference evidence="2 3" key="1">
    <citation type="journal article" date="2020" name="Genome Biol. Evol.">
        <title>A new high-quality draft genome assembly of the Chinese cordyceps Ophiocordyceps sinensis.</title>
        <authorList>
            <person name="Shu R."/>
            <person name="Zhang J."/>
            <person name="Meng Q."/>
            <person name="Zhang H."/>
            <person name="Zhou G."/>
            <person name="Li M."/>
            <person name="Wu P."/>
            <person name="Zhao Y."/>
            <person name="Chen C."/>
            <person name="Qin Q."/>
        </authorList>
    </citation>
    <scope>NUCLEOTIDE SEQUENCE [LARGE SCALE GENOMIC DNA]</scope>
    <source>
        <strain evidence="2 3">IOZ07</strain>
    </source>
</reference>
<evidence type="ECO:0000313" key="2">
    <source>
        <dbReference type="EMBL" id="KAF4507081.1"/>
    </source>
</evidence>